<dbReference type="EMBL" id="KB446555">
    <property type="protein sequence ID" value="EME89640.1"/>
    <property type="molecule type" value="Genomic_DNA"/>
</dbReference>
<accession>N1Q9R9</accession>
<name>N1Q9R9_PSEFD</name>
<dbReference type="RefSeq" id="XP_007922186.1">
    <property type="nucleotide sequence ID" value="XM_007923995.1"/>
</dbReference>
<dbReference type="GeneID" id="19332020"/>
<protein>
    <submittedName>
        <fullName evidence="1">Uncharacterized protein</fullName>
    </submittedName>
</protein>
<reference evidence="1 2" key="1">
    <citation type="journal article" date="2012" name="PLoS Pathog.">
        <title>Diverse lifestyles and strategies of plant pathogenesis encoded in the genomes of eighteen Dothideomycetes fungi.</title>
        <authorList>
            <person name="Ohm R.A."/>
            <person name="Feau N."/>
            <person name="Henrissat B."/>
            <person name="Schoch C.L."/>
            <person name="Horwitz B.A."/>
            <person name="Barry K.W."/>
            <person name="Condon B.J."/>
            <person name="Copeland A.C."/>
            <person name="Dhillon B."/>
            <person name="Glaser F."/>
            <person name="Hesse C.N."/>
            <person name="Kosti I."/>
            <person name="LaButti K."/>
            <person name="Lindquist E.A."/>
            <person name="Lucas S."/>
            <person name="Salamov A.A."/>
            <person name="Bradshaw R.E."/>
            <person name="Ciuffetti L."/>
            <person name="Hamelin R.C."/>
            <person name="Kema G.H.J."/>
            <person name="Lawrence C."/>
            <person name="Scott J.A."/>
            <person name="Spatafora J.W."/>
            <person name="Turgeon B.G."/>
            <person name="de Wit P.J.G.M."/>
            <person name="Zhong S."/>
            <person name="Goodwin S.B."/>
            <person name="Grigoriev I.V."/>
        </authorList>
    </citation>
    <scope>NUCLEOTIDE SEQUENCE [LARGE SCALE GENOMIC DNA]</scope>
    <source>
        <strain evidence="1 2">CIRAD86</strain>
    </source>
</reference>
<dbReference type="HOGENOM" id="CLU_2574880_0_0_1"/>
<sequence length="81" mass="9210">MSAGGLSLRPRFLDCLDGGVETLLLMIRATLCDTGALLWTRRLFECESGERRILRLNKRRGRPRYFLSIPLLRGTCALETI</sequence>
<proteinExistence type="predicted"/>
<gene>
    <name evidence="1" type="ORF">MYCFIDRAFT_160824</name>
</gene>
<dbReference type="VEuPathDB" id="FungiDB:MYCFIDRAFT_160824"/>
<evidence type="ECO:0000313" key="1">
    <source>
        <dbReference type="EMBL" id="EME89640.1"/>
    </source>
</evidence>
<keyword evidence="2" id="KW-1185">Reference proteome</keyword>
<evidence type="ECO:0000313" key="2">
    <source>
        <dbReference type="Proteomes" id="UP000016932"/>
    </source>
</evidence>
<dbReference type="Proteomes" id="UP000016932">
    <property type="component" value="Unassembled WGS sequence"/>
</dbReference>
<dbReference type="KEGG" id="pfj:MYCFIDRAFT_160824"/>
<organism evidence="1 2">
    <name type="scientific">Pseudocercospora fijiensis (strain CIRAD86)</name>
    <name type="common">Black leaf streak disease fungus</name>
    <name type="synonym">Mycosphaerella fijiensis</name>
    <dbReference type="NCBI Taxonomy" id="383855"/>
    <lineage>
        <taxon>Eukaryota</taxon>
        <taxon>Fungi</taxon>
        <taxon>Dikarya</taxon>
        <taxon>Ascomycota</taxon>
        <taxon>Pezizomycotina</taxon>
        <taxon>Dothideomycetes</taxon>
        <taxon>Dothideomycetidae</taxon>
        <taxon>Mycosphaerellales</taxon>
        <taxon>Mycosphaerellaceae</taxon>
        <taxon>Pseudocercospora</taxon>
    </lineage>
</organism>
<dbReference type="AlphaFoldDB" id="N1Q9R9"/>